<protein>
    <submittedName>
        <fullName evidence="1">Uncharacterized protein</fullName>
    </submittedName>
</protein>
<accession>A0A378NSY2</accession>
<gene>
    <name evidence="1" type="ORF">NCTC10571_01648</name>
</gene>
<dbReference type="EMBL" id="UGPP01000001">
    <property type="protein sequence ID" value="STY71492.1"/>
    <property type="molecule type" value="Genomic_DNA"/>
</dbReference>
<name>A0A378NSY2_9FIRM</name>
<dbReference type="Proteomes" id="UP000255234">
    <property type="component" value="Unassembled WGS sequence"/>
</dbReference>
<reference evidence="1 2" key="1">
    <citation type="submission" date="2018-06" db="EMBL/GenBank/DDBJ databases">
        <authorList>
            <consortium name="Pathogen Informatics"/>
            <person name="Doyle S."/>
        </authorList>
    </citation>
    <scope>NUCLEOTIDE SEQUENCE [LARGE SCALE GENOMIC DNA]</scope>
    <source>
        <strain evidence="1 2">NCTC10571</strain>
    </source>
</reference>
<proteinExistence type="predicted"/>
<dbReference type="RefSeq" id="WP_115151816.1">
    <property type="nucleotide sequence ID" value="NZ_UGPP01000001.1"/>
</dbReference>
<dbReference type="AlphaFoldDB" id="A0A378NSY2"/>
<sequence length="82" mass="9369">MRVEDINKSTRFKIGEFIEDSCRADEILEAILDLSKGRECAISTLVREYGYWATKKHEGLKALEAENITEEMAISLGYKLNL</sequence>
<evidence type="ECO:0000313" key="1">
    <source>
        <dbReference type="EMBL" id="STY71492.1"/>
    </source>
</evidence>
<organism evidence="1 2">
    <name type="scientific">Megamonas hypermegale</name>
    <dbReference type="NCBI Taxonomy" id="158847"/>
    <lineage>
        <taxon>Bacteria</taxon>
        <taxon>Bacillati</taxon>
        <taxon>Bacillota</taxon>
        <taxon>Negativicutes</taxon>
        <taxon>Selenomonadales</taxon>
        <taxon>Selenomonadaceae</taxon>
        <taxon>Megamonas</taxon>
    </lineage>
</organism>
<evidence type="ECO:0000313" key="2">
    <source>
        <dbReference type="Proteomes" id="UP000255234"/>
    </source>
</evidence>